<gene>
    <name evidence="1" type="ORF">TZ86_01137</name>
</gene>
<protein>
    <submittedName>
        <fullName evidence="1">Uncharacterized protein</fullName>
    </submittedName>
</protein>
<dbReference type="Proteomes" id="UP000033658">
    <property type="component" value="Unassembled WGS sequence"/>
</dbReference>
<evidence type="ECO:0000313" key="1">
    <source>
        <dbReference type="EMBL" id="KJQ59285.1"/>
    </source>
</evidence>
<dbReference type="RefSeq" id="WP_045504215.1">
    <property type="nucleotide sequence ID" value="NZ_JYGL01000001.1"/>
</dbReference>
<proteinExistence type="predicted"/>
<reference evidence="1 2" key="1">
    <citation type="submission" date="2015-02" db="EMBL/GenBank/DDBJ databases">
        <title>Evolution of amylase-binding proteins of oral streptococcal species.</title>
        <authorList>
            <person name="Haase E.M."/>
        </authorList>
    </citation>
    <scope>NUCLEOTIDE SEQUENCE [LARGE SCALE GENOMIC DNA]</scope>
    <source>
        <strain evidence="1 2">G9B</strain>
    </source>
</reference>
<sequence length="348" mass="41520">MEENELVKKYSDLLPIFASDYFLAKDSYVKYIQILDRLLNANKTSVLEEIKSDIKDNNPWKDNSLKSEDDFKSVAKVDKPILIPILEKEIEAHKQHKKEEDVEIIIKNRFKDFEHIFDGNFEDPRVLILGINPKMNTFDHEPYNLKNVYDKPFDRCRPILNSSNPKPNDYYFSHSNGVFFKGMIKNKMDIYNRVLEQIKSENEYTPVAIWEFFPYASKSETKWFDNVEIGIGGKEIRQYLMLRRILPSQIWLLCLLTYTIKKAILENQKLTIFLKKNNKEFRESFLDQYFSYINLQEVENIHLLTKKNGRSKEFSFTNVKPYYKNLTWKDIDNTEMFFSEVWGLEVKE</sequence>
<organism evidence="1 2">
    <name type="scientific">Streptococcus gordonii</name>
    <dbReference type="NCBI Taxonomy" id="1302"/>
    <lineage>
        <taxon>Bacteria</taxon>
        <taxon>Bacillati</taxon>
        <taxon>Bacillota</taxon>
        <taxon>Bacilli</taxon>
        <taxon>Lactobacillales</taxon>
        <taxon>Streptococcaceae</taxon>
        <taxon>Streptococcus</taxon>
    </lineage>
</organism>
<evidence type="ECO:0000313" key="2">
    <source>
        <dbReference type="Proteomes" id="UP000033658"/>
    </source>
</evidence>
<dbReference type="AlphaFoldDB" id="A0AAW3H9D6"/>
<accession>A0AAW3H9D6</accession>
<dbReference type="EMBL" id="JYGL01000001">
    <property type="protein sequence ID" value="KJQ59285.1"/>
    <property type="molecule type" value="Genomic_DNA"/>
</dbReference>
<name>A0AAW3H9D6_STRGN</name>
<comment type="caution">
    <text evidence="1">The sequence shown here is derived from an EMBL/GenBank/DDBJ whole genome shotgun (WGS) entry which is preliminary data.</text>
</comment>